<sequence>MPRIRRLRAPDTLWQGERDPSREEGQRPDRLATTRLGAGAQARRLRPVAYASANFALNWHTRCMAVLLSLPYCCCSCCWYTDAVE</sequence>
<evidence type="ECO:0000313" key="1">
    <source>
        <dbReference type="EMBL" id="KAH6935525.1"/>
    </source>
</evidence>
<keyword evidence="2" id="KW-1185">Reference proteome</keyword>
<comment type="caution">
    <text evidence="1">The sequence shown here is derived from an EMBL/GenBank/DDBJ whole genome shotgun (WGS) entry which is preliminary data.</text>
</comment>
<dbReference type="Proteomes" id="UP000821845">
    <property type="component" value="Chromosome 3"/>
</dbReference>
<protein>
    <submittedName>
        <fullName evidence="1">Uncharacterized protein</fullName>
    </submittedName>
</protein>
<name>A0ACB7SLR9_HYAAI</name>
<proteinExistence type="predicted"/>
<organism evidence="1 2">
    <name type="scientific">Hyalomma asiaticum</name>
    <name type="common">Tick</name>
    <dbReference type="NCBI Taxonomy" id="266040"/>
    <lineage>
        <taxon>Eukaryota</taxon>
        <taxon>Metazoa</taxon>
        <taxon>Ecdysozoa</taxon>
        <taxon>Arthropoda</taxon>
        <taxon>Chelicerata</taxon>
        <taxon>Arachnida</taxon>
        <taxon>Acari</taxon>
        <taxon>Parasitiformes</taxon>
        <taxon>Ixodida</taxon>
        <taxon>Ixodoidea</taxon>
        <taxon>Ixodidae</taxon>
        <taxon>Hyalomminae</taxon>
        <taxon>Hyalomma</taxon>
    </lineage>
</organism>
<gene>
    <name evidence="1" type="ORF">HPB50_006595</name>
</gene>
<accession>A0ACB7SLR9</accession>
<dbReference type="EMBL" id="CM023483">
    <property type="protein sequence ID" value="KAH6935525.1"/>
    <property type="molecule type" value="Genomic_DNA"/>
</dbReference>
<reference evidence="1" key="1">
    <citation type="submission" date="2020-05" db="EMBL/GenBank/DDBJ databases">
        <title>Large-scale comparative analyses of tick genomes elucidate their genetic diversity and vector capacities.</title>
        <authorList>
            <person name="Jia N."/>
            <person name="Wang J."/>
            <person name="Shi W."/>
            <person name="Du L."/>
            <person name="Sun Y."/>
            <person name="Zhan W."/>
            <person name="Jiang J."/>
            <person name="Wang Q."/>
            <person name="Zhang B."/>
            <person name="Ji P."/>
            <person name="Sakyi L.B."/>
            <person name="Cui X."/>
            <person name="Yuan T."/>
            <person name="Jiang B."/>
            <person name="Yang W."/>
            <person name="Lam T.T.-Y."/>
            <person name="Chang Q."/>
            <person name="Ding S."/>
            <person name="Wang X."/>
            <person name="Zhu J."/>
            <person name="Ruan X."/>
            <person name="Zhao L."/>
            <person name="Wei J."/>
            <person name="Que T."/>
            <person name="Du C."/>
            <person name="Cheng J."/>
            <person name="Dai P."/>
            <person name="Han X."/>
            <person name="Huang E."/>
            <person name="Gao Y."/>
            <person name="Liu J."/>
            <person name="Shao H."/>
            <person name="Ye R."/>
            <person name="Li L."/>
            <person name="Wei W."/>
            <person name="Wang X."/>
            <person name="Wang C."/>
            <person name="Yang T."/>
            <person name="Huo Q."/>
            <person name="Li W."/>
            <person name="Guo W."/>
            <person name="Chen H."/>
            <person name="Zhou L."/>
            <person name="Ni X."/>
            <person name="Tian J."/>
            <person name="Zhou Y."/>
            <person name="Sheng Y."/>
            <person name="Liu T."/>
            <person name="Pan Y."/>
            <person name="Xia L."/>
            <person name="Li J."/>
            <person name="Zhao F."/>
            <person name="Cao W."/>
        </authorList>
    </citation>
    <scope>NUCLEOTIDE SEQUENCE</scope>
    <source>
        <strain evidence="1">Hyas-2018</strain>
    </source>
</reference>
<evidence type="ECO:0000313" key="2">
    <source>
        <dbReference type="Proteomes" id="UP000821845"/>
    </source>
</evidence>